<gene>
    <name evidence="1" type="ORF">BRO54_2853</name>
</gene>
<evidence type="ECO:0000313" key="1">
    <source>
        <dbReference type="EMBL" id="OKO91152.1"/>
    </source>
</evidence>
<name>A0A1Q5ST73_9BACL</name>
<reference evidence="1 2" key="1">
    <citation type="submission" date="2016-11" db="EMBL/GenBank/DDBJ databases">
        <authorList>
            <person name="Kadnikov V."/>
            <person name="Nazina T."/>
        </authorList>
    </citation>
    <scope>NUCLEOTIDE SEQUENCE [LARGE SCALE GENOMIC DNA]</scope>
    <source>
        <strain evidence="1 2">1017</strain>
    </source>
</reference>
<sequence>MHTLMLKTIVLPHFFLLCNIPLTYIRQQRQKILLFFKK</sequence>
<accession>A0A1Q5ST73</accession>
<dbReference type="EMBL" id="MQMG01000041">
    <property type="protein sequence ID" value="OKO91152.1"/>
    <property type="molecule type" value="Genomic_DNA"/>
</dbReference>
<organism evidence="1 2">
    <name type="scientific">Geobacillus proteiniphilus</name>
    <dbReference type="NCBI Taxonomy" id="860353"/>
    <lineage>
        <taxon>Bacteria</taxon>
        <taxon>Bacillati</taxon>
        <taxon>Bacillota</taxon>
        <taxon>Bacilli</taxon>
        <taxon>Bacillales</taxon>
        <taxon>Anoxybacillaceae</taxon>
        <taxon>Geobacillus</taxon>
    </lineage>
</organism>
<dbReference type="Proteomes" id="UP000186030">
    <property type="component" value="Unassembled WGS sequence"/>
</dbReference>
<reference evidence="2" key="2">
    <citation type="submission" date="2017-01" db="EMBL/GenBank/DDBJ databases">
        <title>Genome sequencing and annotation of Geobacillus sp. 1017, a Hydrocarbon-Oxidizing Thermophilic Bacterium Isolated from a Heavy Oil Reservoir (China).</title>
        <authorList>
            <person name="Kadnikov V.V."/>
            <person name="Mardanov A.V."/>
            <person name="Poltaraus A.B."/>
            <person name="Sokolova D.S."/>
            <person name="Semenova E.M."/>
            <person name="Ravin N.V."/>
            <person name="Tourova T.P."/>
            <person name="Nazina T.N."/>
        </authorList>
    </citation>
    <scope>NUCLEOTIDE SEQUENCE [LARGE SCALE GENOMIC DNA]</scope>
    <source>
        <strain evidence="2">1017</strain>
    </source>
</reference>
<evidence type="ECO:0000313" key="2">
    <source>
        <dbReference type="Proteomes" id="UP000186030"/>
    </source>
</evidence>
<dbReference type="AlphaFoldDB" id="A0A1Q5ST73"/>
<proteinExistence type="predicted"/>
<comment type="caution">
    <text evidence="1">The sequence shown here is derived from an EMBL/GenBank/DDBJ whole genome shotgun (WGS) entry which is preliminary data.</text>
</comment>
<protein>
    <submittedName>
        <fullName evidence="1">Uncharacterized protein</fullName>
    </submittedName>
</protein>